<feature type="domain" description="PhoU" evidence="7">
    <location>
        <begin position="19"/>
        <end position="104"/>
    </location>
</feature>
<keyword evidence="6" id="KW-0592">Phosphate transport</keyword>
<reference evidence="8" key="1">
    <citation type="submission" date="2019-08" db="EMBL/GenBank/DDBJ databases">
        <authorList>
            <person name="Kucharzyk K."/>
            <person name="Murdoch R.W."/>
            <person name="Higgins S."/>
            <person name="Loffler F."/>
        </authorList>
    </citation>
    <scope>NUCLEOTIDE SEQUENCE</scope>
</reference>
<dbReference type="InterPro" id="IPR028366">
    <property type="entry name" value="PhoU"/>
</dbReference>
<comment type="subcellular location">
    <subcellularLocation>
        <location evidence="1">Cytoplasm</location>
    </subcellularLocation>
</comment>
<proteinExistence type="inferred from homology"/>
<dbReference type="Gene3D" id="1.20.58.220">
    <property type="entry name" value="Phosphate transport system protein phou homolog 2, domain 2"/>
    <property type="match status" value="1"/>
</dbReference>
<evidence type="ECO:0000256" key="4">
    <source>
        <dbReference type="ARBA" id="ARBA00022448"/>
    </source>
</evidence>
<dbReference type="Pfam" id="PF01895">
    <property type="entry name" value="PhoU"/>
    <property type="match status" value="2"/>
</dbReference>
<dbReference type="PIRSF" id="PIRSF003107">
    <property type="entry name" value="PhoU"/>
    <property type="match status" value="1"/>
</dbReference>
<dbReference type="EMBL" id="VSSQ01041875">
    <property type="protein sequence ID" value="MPM95367.1"/>
    <property type="molecule type" value="Genomic_DNA"/>
</dbReference>
<evidence type="ECO:0000256" key="3">
    <source>
        <dbReference type="ARBA" id="ARBA00011738"/>
    </source>
</evidence>
<evidence type="ECO:0000256" key="6">
    <source>
        <dbReference type="ARBA" id="ARBA00022592"/>
    </source>
</evidence>
<dbReference type="GO" id="GO:0045936">
    <property type="term" value="P:negative regulation of phosphate metabolic process"/>
    <property type="evidence" value="ECO:0007669"/>
    <property type="project" value="InterPro"/>
</dbReference>
<sequence>MNLNNLDININELIDITCEMMDKCENIVEKAVDAMVSKDLEASKDILILDDEIDDLREYIREKSIELMALKQPLAKDLRIIYALGSIAMELERVGDYAVNIAMETIKIGAEEHVEKLIDIPKMKDVTIGMLKSAKYALKNNDPKLAHKTGLQDDVVDELYNAVHIDALSAMHKNKHNINQGVKLLFVGRYLERIGDHITNICEFVIYAINGEMLEID</sequence>
<evidence type="ECO:0000256" key="2">
    <source>
        <dbReference type="ARBA" id="ARBA00008107"/>
    </source>
</evidence>
<comment type="subunit">
    <text evidence="3">Homodimer.</text>
</comment>
<accession>A0A645E119</accession>
<dbReference type="SUPFAM" id="SSF109755">
    <property type="entry name" value="PhoU-like"/>
    <property type="match status" value="1"/>
</dbReference>
<dbReference type="GO" id="GO:0005737">
    <property type="term" value="C:cytoplasm"/>
    <property type="evidence" value="ECO:0007669"/>
    <property type="project" value="UniProtKB-SubCell"/>
</dbReference>
<name>A0A645E119_9ZZZZ</name>
<comment type="caution">
    <text evidence="8">The sequence shown here is derived from an EMBL/GenBank/DDBJ whole genome shotgun (WGS) entry which is preliminary data.</text>
</comment>
<organism evidence="8">
    <name type="scientific">bioreactor metagenome</name>
    <dbReference type="NCBI Taxonomy" id="1076179"/>
    <lineage>
        <taxon>unclassified sequences</taxon>
        <taxon>metagenomes</taxon>
        <taxon>ecological metagenomes</taxon>
    </lineage>
</organism>
<keyword evidence="4" id="KW-0813">Transport</keyword>
<evidence type="ECO:0000313" key="8">
    <source>
        <dbReference type="EMBL" id="MPM95367.1"/>
    </source>
</evidence>
<protein>
    <recommendedName>
        <fullName evidence="7">PhoU domain-containing protein</fullName>
    </recommendedName>
</protein>
<comment type="similarity">
    <text evidence="2">Belongs to the PhoU family.</text>
</comment>
<dbReference type="NCBIfam" id="TIGR02135">
    <property type="entry name" value="phoU_full"/>
    <property type="match status" value="1"/>
</dbReference>
<dbReference type="PANTHER" id="PTHR42930">
    <property type="entry name" value="PHOSPHATE-SPECIFIC TRANSPORT SYSTEM ACCESSORY PROTEIN PHOU"/>
    <property type="match status" value="1"/>
</dbReference>
<dbReference type="GO" id="GO:0030643">
    <property type="term" value="P:intracellular phosphate ion homeostasis"/>
    <property type="evidence" value="ECO:0007669"/>
    <property type="project" value="InterPro"/>
</dbReference>
<feature type="domain" description="PhoU" evidence="7">
    <location>
        <begin position="120"/>
        <end position="205"/>
    </location>
</feature>
<keyword evidence="5" id="KW-0963">Cytoplasm</keyword>
<dbReference type="GO" id="GO:0006817">
    <property type="term" value="P:phosphate ion transport"/>
    <property type="evidence" value="ECO:0007669"/>
    <property type="project" value="UniProtKB-KW"/>
</dbReference>
<gene>
    <name evidence="8" type="ORF">SDC9_142521</name>
</gene>
<evidence type="ECO:0000256" key="1">
    <source>
        <dbReference type="ARBA" id="ARBA00004496"/>
    </source>
</evidence>
<evidence type="ECO:0000256" key="5">
    <source>
        <dbReference type="ARBA" id="ARBA00022490"/>
    </source>
</evidence>
<dbReference type="AlphaFoldDB" id="A0A645E119"/>
<dbReference type="FunFam" id="1.20.58.220:FF:000004">
    <property type="entry name" value="Phosphate-specific transport system accessory protein PhoU"/>
    <property type="match status" value="1"/>
</dbReference>
<dbReference type="PANTHER" id="PTHR42930:SF3">
    <property type="entry name" value="PHOSPHATE-SPECIFIC TRANSPORT SYSTEM ACCESSORY PROTEIN PHOU"/>
    <property type="match status" value="1"/>
</dbReference>
<dbReference type="InterPro" id="IPR026022">
    <property type="entry name" value="PhoU_dom"/>
</dbReference>
<dbReference type="InterPro" id="IPR038078">
    <property type="entry name" value="PhoU-like_sf"/>
</dbReference>
<evidence type="ECO:0000259" key="7">
    <source>
        <dbReference type="Pfam" id="PF01895"/>
    </source>
</evidence>